<protein>
    <submittedName>
        <fullName evidence="1">Uncharacterized protein</fullName>
    </submittedName>
</protein>
<organism evidence="1 2">
    <name type="scientific">Lichtheimia corymbifera JMRC:FSU:9682</name>
    <dbReference type="NCBI Taxonomy" id="1263082"/>
    <lineage>
        <taxon>Eukaryota</taxon>
        <taxon>Fungi</taxon>
        <taxon>Fungi incertae sedis</taxon>
        <taxon>Mucoromycota</taxon>
        <taxon>Mucoromycotina</taxon>
        <taxon>Mucoromycetes</taxon>
        <taxon>Mucorales</taxon>
        <taxon>Lichtheimiaceae</taxon>
        <taxon>Lichtheimia</taxon>
    </lineage>
</organism>
<evidence type="ECO:0000313" key="1">
    <source>
        <dbReference type="EMBL" id="CDH49515.1"/>
    </source>
</evidence>
<reference evidence="1" key="1">
    <citation type="submission" date="2013-08" db="EMBL/GenBank/DDBJ databases">
        <title>Gene expansion shapes genome architecture in the human pathogen Lichtheimia corymbifera: an evolutionary genomics analysis in the ancient terrestrial Mucorales (Mucoromycotina).</title>
        <authorList>
            <person name="Schwartze V.U."/>
            <person name="Winter S."/>
            <person name="Shelest E."/>
            <person name="Marcet-Houben M."/>
            <person name="Horn F."/>
            <person name="Wehner S."/>
            <person name="Hoffmann K."/>
            <person name="Riege K."/>
            <person name="Sammeth M."/>
            <person name="Nowrousian M."/>
            <person name="Valiante V."/>
            <person name="Linde J."/>
            <person name="Jacobsen I.D."/>
            <person name="Marz M."/>
            <person name="Brakhage A.A."/>
            <person name="Gabaldon T."/>
            <person name="Bocker S."/>
            <person name="Voigt K."/>
        </authorList>
    </citation>
    <scope>NUCLEOTIDE SEQUENCE [LARGE SCALE GENOMIC DNA]</scope>
    <source>
        <strain evidence="1">FSU 9682</strain>
    </source>
</reference>
<gene>
    <name evidence="1" type="ORF">LCOR_01257.1</name>
</gene>
<dbReference type="VEuPathDB" id="FungiDB:LCOR_01257.1"/>
<keyword evidence="2" id="KW-1185">Reference proteome</keyword>
<proteinExistence type="predicted"/>
<evidence type="ECO:0000313" key="2">
    <source>
        <dbReference type="Proteomes" id="UP000027586"/>
    </source>
</evidence>
<sequence>MDPGLYISDILPCHGSNWPCTIRVVLSQRQGIAQRCSYGGDQLCDLHLIYFLPWRESPNETTITMITTFTTMITMITTMTQTSLVCFSLAKTMGA</sequence>
<dbReference type="OrthoDB" id="10417682at2759"/>
<dbReference type="Proteomes" id="UP000027586">
    <property type="component" value="Unassembled WGS sequence"/>
</dbReference>
<name>A0A068RIL2_9FUNG</name>
<accession>A0A068RIL2</accession>
<dbReference type="AlphaFoldDB" id="A0A068RIL2"/>
<dbReference type="EMBL" id="CBTN010000003">
    <property type="protein sequence ID" value="CDH49515.1"/>
    <property type="molecule type" value="Genomic_DNA"/>
</dbReference>
<comment type="caution">
    <text evidence="1">The sequence shown here is derived from an EMBL/GenBank/DDBJ whole genome shotgun (WGS) entry which is preliminary data.</text>
</comment>